<sequence>MDHFPPEIHHFRLPRHADQLSDGGGGTRSLRQSNWGAEDAANPRFRRFEMAAASILKPAGSPGSSLINLTARDAGCSSMPDGRHTAPIEVCYEVTAGTACQRQMRFDHGRFQHAEAEVLIDADLRIEEPLHLAAAVTAPSAPCDRRRRRGSAEKQSLAEPERKHPRWCFLRRRTGGTGILGSAGQR</sequence>
<proteinExistence type="predicted"/>
<feature type="region of interest" description="Disordered" evidence="1">
    <location>
        <begin position="137"/>
        <end position="164"/>
    </location>
</feature>
<organism evidence="2 3">
    <name type="scientific">Sinorhizobium americanum</name>
    <dbReference type="NCBI Taxonomy" id="194963"/>
    <lineage>
        <taxon>Bacteria</taxon>
        <taxon>Pseudomonadati</taxon>
        <taxon>Pseudomonadota</taxon>
        <taxon>Alphaproteobacteria</taxon>
        <taxon>Hyphomicrobiales</taxon>
        <taxon>Rhizobiaceae</taxon>
        <taxon>Sinorhizobium/Ensifer group</taxon>
        <taxon>Sinorhizobium</taxon>
    </lineage>
</organism>
<feature type="compositionally biased region" description="Basic and acidic residues" evidence="1">
    <location>
        <begin position="1"/>
        <end position="19"/>
    </location>
</feature>
<dbReference type="AlphaFoldDB" id="A0A4R2AWL1"/>
<name>A0A4R2AWL1_9HYPH</name>
<evidence type="ECO:0000313" key="3">
    <source>
        <dbReference type="Proteomes" id="UP000295043"/>
    </source>
</evidence>
<dbReference type="Proteomes" id="UP000295043">
    <property type="component" value="Unassembled WGS sequence"/>
</dbReference>
<gene>
    <name evidence="2" type="ORF">EV184_13440</name>
</gene>
<protein>
    <submittedName>
        <fullName evidence="2">Uncharacterized protein</fullName>
    </submittedName>
</protein>
<accession>A0A4R2AWL1</accession>
<reference evidence="2 3" key="1">
    <citation type="submission" date="2019-03" db="EMBL/GenBank/DDBJ databases">
        <title>Genomic Encyclopedia of Type Strains, Phase IV (KMG-V): Genome sequencing to study the core and pangenomes of soil and plant-associated prokaryotes.</title>
        <authorList>
            <person name="Whitman W."/>
        </authorList>
    </citation>
    <scope>NUCLEOTIDE SEQUENCE [LARGE SCALE GENOMIC DNA]</scope>
    <source>
        <strain evidence="2 3">23C40</strain>
    </source>
</reference>
<evidence type="ECO:0000256" key="1">
    <source>
        <dbReference type="SAM" id="MobiDB-lite"/>
    </source>
</evidence>
<comment type="caution">
    <text evidence="2">The sequence shown here is derived from an EMBL/GenBank/DDBJ whole genome shotgun (WGS) entry which is preliminary data.</text>
</comment>
<dbReference type="EMBL" id="SLVU01000034">
    <property type="protein sequence ID" value="TCN18397.1"/>
    <property type="molecule type" value="Genomic_DNA"/>
</dbReference>
<feature type="region of interest" description="Disordered" evidence="1">
    <location>
        <begin position="1"/>
        <end position="38"/>
    </location>
</feature>
<evidence type="ECO:0000313" key="2">
    <source>
        <dbReference type="EMBL" id="TCN18397.1"/>
    </source>
</evidence>